<gene>
    <name evidence="2" type="ORF">SAMN05216193_10573</name>
</gene>
<dbReference type="OrthoDB" id="3182121at2"/>
<dbReference type="PIRSF" id="PIRSF018072">
    <property type="entry name" value="UCP018072"/>
    <property type="match status" value="1"/>
</dbReference>
<accession>A0A1H0E7Q5</accession>
<dbReference type="SUPFAM" id="SSF54637">
    <property type="entry name" value="Thioesterase/thiol ester dehydrase-isomerase"/>
    <property type="match status" value="1"/>
</dbReference>
<organism evidence="2 3">
    <name type="scientific">Pseudomonas jinjuensis</name>
    <dbReference type="NCBI Taxonomy" id="198616"/>
    <lineage>
        <taxon>Bacteria</taxon>
        <taxon>Pseudomonadati</taxon>
        <taxon>Pseudomonadota</taxon>
        <taxon>Gammaproteobacteria</taxon>
        <taxon>Pseudomonadales</taxon>
        <taxon>Pseudomonadaceae</taxon>
        <taxon>Pseudomonas</taxon>
    </lineage>
</organism>
<dbReference type="STRING" id="198616.SAMN05216193_10573"/>
<dbReference type="RefSeq" id="WP_084310664.1">
    <property type="nucleotide sequence ID" value="NZ_FNIJ01000005.1"/>
</dbReference>
<dbReference type="Proteomes" id="UP000242957">
    <property type="component" value="Unassembled WGS sequence"/>
</dbReference>
<dbReference type="InterPro" id="IPR029069">
    <property type="entry name" value="HotDog_dom_sf"/>
</dbReference>
<dbReference type="InterPro" id="IPR039569">
    <property type="entry name" value="FAS1-like_DH_region"/>
</dbReference>
<keyword evidence="3" id="KW-1185">Reference proteome</keyword>
<protein>
    <submittedName>
        <fullName evidence="2">N-terminal half of MaoC dehydratase</fullName>
    </submittedName>
</protein>
<dbReference type="AlphaFoldDB" id="A0A1H0E7Q5"/>
<sequence>MIDKSHIGAVVSSHTQLIEAGRLRFFAKATGQKDARYTEGDRLPVPPTFLFCLDMESGGSGSTLKRLGIDIGRILHGEQSFTYHKMAFAGDRLSFETKIVDIYDKKGGALEFVVRETRVTDEQGELVAELRNSLVVRN</sequence>
<evidence type="ECO:0000259" key="1">
    <source>
        <dbReference type="Pfam" id="PF13452"/>
    </source>
</evidence>
<proteinExistence type="predicted"/>
<feature type="domain" description="FAS1-like dehydratase" evidence="1">
    <location>
        <begin position="5"/>
        <end position="129"/>
    </location>
</feature>
<name>A0A1H0E7Q5_9PSED</name>
<dbReference type="InterPro" id="IPR016709">
    <property type="entry name" value="HadA-like"/>
</dbReference>
<dbReference type="Gene3D" id="3.10.129.10">
    <property type="entry name" value="Hotdog Thioesterase"/>
    <property type="match status" value="1"/>
</dbReference>
<dbReference type="EMBL" id="FNIJ01000005">
    <property type="protein sequence ID" value="SDN78442.1"/>
    <property type="molecule type" value="Genomic_DNA"/>
</dbReference>
<reference evidence="3" key="1">
    <citation type="submission" date="2016-10" db="EMBL/GenBank/DDBJ databases">
        <authorList>
            <person name="Varghese N."/>
            <person name="Submissions S."/>
        </authorList>
    </citation>
    <scope>NUCLEOTIDE SEQUENCE [LARGE SCALE GENOMIC DNA]</scope>
    <source>
        <strain evidence="3">JCM 21621</strain>
    </source>
</reference>
<dbReference type="CDD" id="cd03441">
    <property type="entry name" value="R_hydratase_like"/>
    <property type="match status" value="1"/>
</dbReference>
<evidence type="ECO:0000313" key="2">
    <source>
        <dbReference type="EMBL" id="SDN78442.1"/>
    </source>
</evidence>
<dbReference type="Pfam" id="PF13452">
    <property type="entry name" value="FAS1_DH_region"/>
    <property type="match status" value="1"/>
</dbReference>
<evidence type="ECO:0000313" key="3">
    <source>
        <dbReference type="Proteomes" id="UP000242957"/>
    </source>
</evidence>